<name>A0A1V8SLB6_9PEZI</name>
<feature type="region of interest" description="Disordered" evidence="1">
    <location>
        <begin position="373"/>
        <end position="397"/>
    </location>
</feature>
<evidence type="ECO:0000313" key="2">
    <source>
        <dbReference type="EMBL" id="OQN99954.1"/>
    </source>
</evidence>
<organism evidence="2 3">
    <name type="scientific">Cryoendolithus antarcticus</name>
    <dbReference type="NCBI Taxonomy" id="1507870"/>
    <lineage>
        <taxon>Eukaryota</taxon>
        <taxon>Fungi</taxon>
        <taxon>Dikarya</taxon>
        <taxon>Ascomycota</taxon>
        <taxon>Pezizomycotina</taxon>
        <taxon>Dothideomycetes</taxon>
        <taxon>Dothideomycetidae</taxon>
        <taxon>Cladosporiales</taxon>
        <taxon>Cladosporiaceae</taxon>
        <taxon>Cryoendolithus</taxon>
    </lineage>
</organism>
<keyword evidence="3" id="KW-1185">Reference proteome</keyword>
<sequence length="788" mass="86779">MSSSHAGKRPASRSPESGMPARKVSRPSVLDQHRPSPRDGVRNTVQSPSSVNSRGSAYQDAGSNRATSQPQTPARTTGQAGMDVVIEPDPVTGVMSLLHSLCSNAAQMEKLESAREAMISSRDEADRQRRKLAKQNPALAADFEKTRKAQSDKVGQIDDQIKKLEERQKETMITARSDLRALAEINPKEDTSVRTDAISRDFVPREEHDKLKDELSEQRALLLQVQESVVAVQKATRLDDRVEKLEIESKTYQNGMQQLHELKDSHDELRQQKTAHESDLQAQDSRLTTSDGRIKSLELRLPKIEDKVDDVVRTLDSEVLEQGKPSVVKRLKKYDIMLNNIDPYVKRLQNEKGCALKRMESLEQSRMAIKSTVDDLKQQVEKRDTPTPVDPKVDERTGTLETRMQEAASKALTDGQAIQLELEEHGTSIKHLLDRPASAPVSTSATSQQSSTRPADAELSARFTDLETRVSSHDQRFSDIEQEADERDDMMGKSINAELGALATKLEGIRQELLDKSMETSGNASVLEVRVKALETEQRTTVVSAQSTTKATSGLHQFRPMASASPGPMVNGLDSPLVNGSAHGQSGTAHLTQQLLDQLAAYHAMVTSVKQRMDNMTSDHVVDKMVARMIQLHPAPSAEMEATLRQLVDEGKSIAARVTGLGPRIEAANTIADAAKRAAEVTTKDMAGVLVRVDKTDKSVAEVSKKIEGCVTYTVKANDLTEAVAKQASKDSKRVQEDFVSLVAKVDTIQEAAVEAQALNDVLTKEVHKITESLLRVETKVGELTKRR</sequence>
<dbReference type="Proteomes" id="UP000192596">
    <property type="component" value="Unassembled WGS sequence"/>
</dbReference>
<feature type="compositionally biased region" description="Low complexity" evidence="1">
    <location>
        <begin position="435"/>
        <end position="454"/>
    </location>
</feature>
<feature type="region of interest" description="Disordered" evidence="1">
    <location>
        <begin position="1"/>
        <end position="82"/>
    </location>
</feature>
<feature type="compositionally biased region" description="Basic and acidic residues" evidence="1">
    <location>
        <begin position="117"/>
        <end position="127"/>
    </location>
</feature>
<dbReference type="InParanoid" id="A0A1V8SLB6"/>
<feature type="region of interest" description="Disordered" evidence="1">
    <location>
        <begin position="435"/>
        <end position="457"/>
    </location>
</feature>
<dbReference type="AlphaFoldDB" id="A0A1V8SLB6"/>
<feature type="compositionally biased region" description="Basic residues" evidence="1">
    <location>
        <begin position="1"/>
        <end position="11"/>
    </location>
</feature>
<feature type="compositionally biased region" description="Basic and acidic residues" evidence="1">
    <location>
        <begin position="268"/>
        <end position="279"/>
    </location>
</feature>
<protein>
    <submittedName>
        <fullName evidence="2">Uncharacterized protein</fullName>
    </submittedName>
</protein>
<evidence type="ECO:0000256" key="1">
    <source>
        <dbReference type="SAM" id="MobiDB-lite"/>
    </source>
</evidence>
<evidence type="ECO:0000313" key="3">
    <source>
        <dbReference type="Proteomes" id="UP000192596"/>
    </source>
</evidence>
<feature type="region of interest" description="Disordered" evidence="1">
    <location>
        <begin position="268"/>
        <end position="287"/>
    </location>
</feature>
<gene>
    <name evidence="2" type="ORF">B0A48_14159</name>
</gene>
<feature type="region of interest" description="Disordered" evidence="1">
    <location>
        <begin position="117"/>
        <end position="140"/>
    </location>
</feature>
<accession>A0A1V8SLB6</accession>
<proteinExistence type="predicted"/>
<dbReference type="EMBL" id="NAJO01000037">
    <property type="protein sequence ID" value="OQN99954.1"/>
    <property type="molecule type" value="Genomic_DNA"/>
</dbReference>
<feature type="compositionally biased region" description="Polar residues" evidence="1">
    <location>
        <begin position="43"/>
        <end position="79"/>
    </location>
</feature>
<reference evidence="3" key="1">
    <citation type="submission" date="2017-03" db="EMBL/GenBank/DDBJ databases">
        <title>Genomes of endolithic fungi from Antarctica.</title>
        <authorList>
            <person name="Coleine C."/>
            <person name="Masonjones S."/>
            <person name="Stajich J.E."/>
        </authorList>
    </citation>
    <scope>NUCLEOTIDE SEQUENCE [LARGE SCALE GENOMIC DNA]</scope>
    <source>
        <strain evidence="3">CCFEE 5527</strain>
    </source>
</reference>
<comment type="caution">
    <text evidence="2">The sequence shown here is derived from an EMBL/GenBank/DDBJ whole genome shotgun (WGS) entry which is preliminary data.</text>
</comment>
<feature type="compositionally biased region" description="Basic and acidic residues" evidence="1">
    <location>
        <begin position="31"/>
        <end position="41"/>
    </location>
</feature>